<keyword evidence="10" id="KW-1185">Reference proteome</keyword>
<gene>
    <name evidence="7" type="primary">ALG13</name>
    <name evidence="9" type="ORF">BN860_00496g</name>
</gene>
<dbReference type="GO" id="GO:0004577">
    <property type="term" value="F:N-acetylglucosaminyldiphosphodolichol N-acetylglucosaminyltransferase activity"/>
    <property type="evidence" value="ECO:0007669"/>
    <property type="project" value="UniProtKB-EC"/>
</dbReference>
<dbReference type="AlphaFoldDB" id="A0A8J2X5C9"/>
<comment type="subcellular location">
    <subcellularLocation>
        <location evidence="7">Endoplasmic reticulum</location>
    </subcellularLocation>
</comment>
<evidence type="ECO:0000256" key="7">
    <source>
        <dbReference type="RuleBase" id="RU362128"/>
    </source>
</evidence>
<dbReference type="EC" id="2.4.1.141" evidence="2 7"/>
<organism evidence="9 10">
    <name type="scientific">Zygosaccharomyces bailii (strain CLIB 213 / ATCC 58445 / CBS 680 / BCRC 21525 / NBRC 1098 / NCYC 1416 / NRRL Y-2227)</name>
    <dbReference type="NCBI Taxonomy" id="1333698"/>
    <lineage>
        <taxon>Eukaryota</taxon>
        <taxon>Fungi</taxon>
        <taxon>Dikarya</taxon>
        <taxon>Ascomycota</taxon>
        <taxon>Saccharomycotina</taxon>
        <taxon>Saccharomycetes</taxon>
        <taxon>Saccharomycetales</taxon>
        <taxon>Saccharomycetaceae</taxon>
        <taxon>Zygosaccharomyces</taxon>
    </lineage>
</organism>
<name>A0A8J2X5C9_ZYGB2</name>
<dbReference type="SUPFAM" id="SSF53756">
    <property type="entry name" value="UDP-Glycosyltransferase/glycogen phosphorylase"/>
    <property type="match status" value="1"/>
</dbReference>
<comment type="function">
    <text evidence="4 7">Involved in protein N-glycosylation. Essential for the second step of the dolichol-linked oligosaccharide pathway.</text>
</comment>
<dbReference type="GO" id="GO:0043541">
    <property type="term" value="C:UDP-N-acetylglucosamine transferase complex"/>
    <property type="evidence" value="ECO:0007669"/>
    <property type="project" value="TreeGrafter"/>
</dbReference>
<dbReference type="Proteomes" id="UP000019375">
    <property type="component" value="Unassembled WGS sequence"/>
</dbReference>
<feature type="domain" description="Glycosyl transferase family 28 C-terminal" evidence="8">
    <location>
        <begin position="5"/>
        <end position="184"/>
    </location>
</feature>
<evidence type="ECO:0000256" key="1">
    <source>
        <dbReference type="ARBA" id="ARBA00011198"/>
    </source>
</evidence>
<evidence type="ECO:0000256" key="3">
    <source>
        <dbReference type="ARBA" id="ARBA00017468"/>
    </source>
</evidence>
<keyword evidence="7" id="KW-0256">Endoplasmic reticulum</keyword>
<dbReference type="Pfam" id="PF04101">
    <property type="entry name" value="Glyco_tran_28_C"/>
    <property type="match status" value="1"/>
</dbReference>
<dbReference type="PANTHER" id="PTHR47043">
    <property type="entry name" value="UDP-N-ACETYLGLUCOSAMINE TRANSFERASE SUBUNIT ALG13"/>
    <property type="match status" value="1"/>
</dbReference>
<comment type="catalytic activity">
    <reaction evidence="6">
        <text>an N-acetyl-alpha-D-glucosaminyl-diphospho-di-trans,poly-cis-dolichol + UDP-N-acetyl-alpha-D-glucosamine = an N,N'-diacetylchitobiosyl-diphospho-di-trans,poly-cis-dolichol + UDP + H(+)</text>
        <dbReference type="Rhea" id="RHEA:23380"/>
        <dbReference type="Rhea" id="RHEA-COMP:19507"/>
        <dbReference type="Rhea" id="RHEA-COMP:19510"/>
        <dbReference type="ChEBI" id="CHEBI:15378"/>
        <dbReference type="ChEBI" id="CHEBI:57269"/>
        <dbReference type="ChEBI" id="CHEBI:57705"/>
        <dbReference type="ChEBI" id="CHEBI:58223"/>
        <dbReference type="ChEBI" id="CHEBI:58427"/>
        <dbReference type="EC" id="2.4.1.141"/>
    </reaction>
</comment>
<keyword evidence="7" id="KW-0808">Transferase</keyword>
<dbReference type="OrthoDB" id="20273at2759"/>
<sequence>MTSKTLFVTCGATVPFPKLIECVLMESFAQELLNSGFKKMIVQFGKGYQRSFTALLGRRYSDDPVYPSNDLGYDGKPVHGYMASGQLEIIGIEYSTRIQNVIAEYADLVISHAGTGSILDSLRLGKPLIVCVNDTLMDNHQQQIADKFEAANYLIACLPKENEIVECFHRLQRKRMTPFPQAYNENFRQTLVTLAYGPANLKS</sequence>
<keyword evidence="7" id="KW-0328">Glycosyltransferase</keyword>
<proteinExistence type="inferred from homology"/>
<evidence type="ECO:0000313" key="9">
    <source>
        <dbReference type="EMBL" id="CDF87178.1"/>
    </source>
</evidence>
<dbReference type="InterPro" id="IPR052474">
    <property type="entry name" value="UDP-GlcNAc_transferase"/>
</dbReference>
<evidence type="ECO:0000256" key="4">
    <source>
        <dbReference type="ARBA" id="ARBA00024804"/>
    </source>
</evidence>
<comment type="similarity">
    <text evidence="7">Belongs to the glycosyltransferase 28 family.</text>
</comment>
<dbReference type="Gene3D" id="3.40.50.2000">
    <property type="entry name" value="Glycogen Phosphorylase B"/>
    <property type="match status" value="1"/>
</dbReference>
<evidence type="ECO:0000313" key="10">
    <source>
        <dbReference type="Proteomes" id="UP000019375"/>
    </source>
</evidence>
<evidence type="ECO:0000256" key="2">
    <source>
        <dbReference type="ARBA" id="ARBA00012614"/>
    </source>
</evidence>
<dbReference type="EMBL" id="HG316454">
    <property type="protein sequence ID" value="CDF87178.1"/>
    <property type="molecule type" value="Genomic_DNA"/>
</dbReference>
<evidence type="ECO:0000256" key="6">
    <source>
        <dbReference type="ARBA" id="ARBA00048184"/>
    </source>
</evidence>
<reference evidence="10" key="1">
    <citation type="journal article" date="2013" name="Genome Announc.">
        <title>Genome sequence of the food spoilage yeast Zygosaccharomyces bailii CLIB 213(T).</title>
        <authorList>
            <person name="Galeote V."/>
            <person name="Bigey F."/>
            <person name="Devillers H."/>
            <person name="Neuveglise C."/>
            <person name="Dequin S."/>
        </authorList>
    </citation>
    <scope>NUCLEOTIDE SEQUENCE [LARGE SCALE GENOMIC DNA]</scope>
    <source>
        <strain evidence="10">CLIB 213 / ATCC 58445 / CBS 680 / CCRC 21525 / NBRC 1098 / NCYC 1416 / NRRL Y-2227</strain>
    </source>
</reference>
<evidence type="ECO:0000259" key="8">
    <source>
        <dbReference type="Pfam" id="PF04101"/>
    </source>
</evidence>
<accession>A0A8J2X5C9</accession>
<comment type="subunit">
    <text evidence="1 7">Heterodimer with ALG14 to form a functional enzyme.</text>
</comment>
<dbReference type="PANTHER" id="PTHR47043:SF1">
    <property type="entry name" value="UDP-N-ACETYLGLUCOSAMINE TRANSFERASE SUBUNIT ALG13"/>
    <property type="match status" value="1"/>
</dbReference>
<dbReference type="InterPro" id="IPR007235">
    <property type="entry name" value="Glyco_trans_28_C"/>
</dbReference>
<dbReference type="GO" id="GO:0006488">
    <property type="term" value="P:dolichol-linked oligosaccharide biosynthetic process"/>
    <property type="evidence" value="ECO:0007669"/>
    <property type="project" value="TreeGrafter"/>
</dbReference>
<protein>
    <recommendedName>
        <fullName evidence="3 7">UDP-N-acetylglucosamine transferase subunit ALG13</fullName>
        <ecNumber evidence="2 7">2.4.1.141</ecNumber>
    </recommendedName>
    <alternativeName>
        <fullName evidence="5 7">Asparagine-linked glycosylation protein 13</fullName>
    </alternativeName>
</protein>
<evidence type="ECO:0000256" key="5">
    <source>
        <dbReference type="ARBA" id="ARBA00032061"/>
    </source>
</evidence>